<comment type="caution">
    <text evidence="5">The sequence shown here is derived from an EMBL/GenBank/DDBJ whole genome shotgun (WGS) entry which is preliminary data.</text>
</comment>
<dbReference type="InterPro" id="IPR006124">
    <property type="entry name" value="Metalloenzyme"/>
</dbReference>
<evidence type="ECO:0000256" key="3">
    <source>
        <dbReference type="ARBA" id="ARBA00023211"/>
    </source>
</evidence>
<gene>
    <name evidence="5" type="primary">gpmI_35</name>
    <name evidence="5" type="ORF">SDC9_155768</name>
</gene>
<name>A0A645F4C9_9ZZZZ</name>
<dbReference type="GO" id="GO:0004619">
    <property type="term" value="F:phosphoglycerate mutase activity"/>
    <property type="evidence" value="ECO:0007669"/>
    <property type="project" value="UniProtKB-EC"/>
</dbReference>
<dbReference type="Gene3D" id="3.40.720.10">
    <property type="entry name" value="Alkaline Phosphatase, subunit A"/>
    <property type="match status" value="1"/>
</dbReference>
<dbReference type="GO" id="GO:0000287">
    <property type="term" value="F:magnesium ion binding"/>
    <property type="evidence" value="ECO:0007669"/>
    <property type="project" value="InterPro"/>
</dbReference>
<keyword evidence="2" id="KW-0479">Metal-binding</keyword>
<feature type="domain" description="Metalloenzyme" evidence="4">
    <location>
        <begin position="31"/>
        <end position="130"/>
    </location>
</feature>
<dbReference type="SUPFAM" id="SSF53649">
    <property type="entry name" value="Alkaline phosphatase-like"/>
    <property type="match status" value="1"/>
</dbReference>
<dbReference type="Pfam" id="PF01676">
    <property type="entry name" value="Metalloenzyme"/>
    <property type="match status" value="1"/>
</dbReference>
<proteinExistence type="inferred from homology"/>
<keyword evidence="3" id="KW-0464">Manganese</keyword>
<dbReference type="GO" id="GO:0043094">
    <property type="term" value="P:metabolic compound salvage"/>
    <property type="evidence" value="ECO:0007669"/>
    <property type="project" value="InterPro"/>
</dbReference>
<dbReference type="GO" id="GO:0008973">
    <property type="term" value="F:phosphopentomutase activity"/>
    <property type="evidence" value="ECO:0007669"/>
    <property type="project" value="InterPro"/>
</dbReference>
<dbReference type="PANTHER" id="PTHR21110">
    <property type="entry name" value="PHOSPHOPENTOMUTASE"/>
    <property type="match status" value="1"/>
</dbReference>
<evidence type="ECO:0000256" key="2">
    <source>
        <dbReference type="ARBA" id="ARBA00022723"/>
    </source>
</evidence>
<organism evidence="5">
    <name type="scientific">bioreactor metagenome</name>
    <dbReference type="NCBI Taxonomy" id="1076179"/>
    <lineage>
        <taxon>unclassified sequences</taxon>
        <taxon>metagenomes</taxon>
        <taxon>ecological metagenomes</taxon>
    </lineage>
</organism>
<dbReference type="EMBL" id="VSSQ01054537">
    <property type="protein sequence ID" value="MPN08486.1"/>
    <property type="molecule type" value="Genomic_DNA"/>
</dbReference>
<dbReference type="EC" id="5.4.2.12" evidence="5"/>
<keyword evidence="5" id="KW-0413">Isomerase</keyword>
<dbReference type="InterPro" id="IPR010045">
    <property type="entry name" value="DeoB"/>
</dbReference>
<reference evidence="5" key="1">
    <citation type="submission" date="2019-08" db="EMBL/GenBank/DDBJ databases">
        <authorList>
            <person name="Kucharzyk K."/>
            <person name="Murdoch R.W."/>
            <person name="Higgins S."/>
            <person name="Loffler F."/>
        </authorList>
    </citation>
    <scope>NUCLEOTIDE SEQUENCE</scope>
</reference>
<evidence type="ECO:0000259" key="4">
    <source>
        <dbReference type="Pfam" id="PF01676"/>
    </source>
</evidence>
<dbReference type="InterPro" id="IPR017850">
    <property type="entry name" value="Alkaline_phosphatase_core_sf"/>
</dbReference>
<comment type="similarity">
    <text evidence="1">Belongs to the phosphopentomutase family.</text>
</comment>
<protein>
    <submittedName>
        <fullName evidence="5">2,3-bisphosphoglycerate-independent phosphoglycerate mutase</fullName>
        <ecNumber evidence="5">5.4.2.12</ecNumber>
    </submittedName>
</protein>
<dbReference type="GO" id="GO:0009117">
    <property type="term" value="P:nucleotide metabolic process"/>
    <property type="evidence" value="ECO:0007669"/>
    <property type="project" value="InterPro"/>
</dbReference>
<dbReference type="GO" id="GO:0005829">
    <property type="term" value="C:cytosol"/>
    <property type="evidence" value="ECO:0007669"/>
    <property type="project" value="TreeGrafter"/>
</dbReference>
<evidence type="ECO:0000313" key="5">
    <source>
        <dbReference type="EMBL" id="MPN08486.1"/>
    </source>
</evidence>
<sequence>MTNQIPREMGEDVPLIPPEQAGRNLGRLALDYDFTLYETFLTDILGHKQKWEESVQLIEQIDKFLGGFLQVIQNEDVAWLLTSDHGNIEDFTVKGHTKNSVPALSSSNRPMEWPQWTTLEDVTPSILELLS</sequence>
<dbReference type="AlphaFoldDB" id="A0A645F4C9"/>
<dbReference type="PANTHER" id="PTHR21110:SF0">
    <property type="entry name" value="PHOSPHOPENTOMUTASE"/>
    <property type="match status" value="1"/>
</dbReference>
<accession>A0A645F4C9</accession>
<evidence type="ECO:0000256" key="1">
    <source>
        <dbReference type="ARBA" id="ARBA00010373"/>
    </source>
</evidence>